<organism evidence="1 2">
    <name type="scientific">Saccharothrix australiensis</name>
    <dbReference type="NCBI Taxonomy" id="2072"/>
    <lineage>
        <taxon>Bacteria</taxon>
        <taxon>Bacillati</taxon>
        <taxon>Actinomycetota</taxon>
        <taxon>Actinomycetes</taxon>
        <taxon>Pseudonocardiales</taxon>
        <taxon>Pseudonocardiaceae</taxon>
        <taxon>Saccharothrix</taxon>
    </lineage>
</organism>
<proteinExistence type="predicted"/>
<dbReference type="EMBL" id="RBXO01000001">
    <property type="protein sequence ID" value="RKT53764.1"/>
    <property type="molecule type" value="Genomic_DNA"/>
</dbReference>
<gene>
    <name evidence="1" type="ORF">C8E97_2343</name>
</gene>
<reference evidence="1 2" key="1">
    <citation type="submission" date="2018-10" db="EMBL/GenBank/DDBJ databases">
        <title>Sequencing the genomes of 1000 actinobacteria strains.</title>
        <authorList>
            <person name="Klenk H.-P."/>
        </authorList>
    </citation>
    <scope>NUCLEOTIDE SEQUENCE [LARGE SCALE GENOMIC DNA]</scope>
    <source>
        <strain evidence="1 2">DSM 43800</strain>
    </source>
</reference>
<dbReference type="AlphaFoldDB" id="A0A495VX37"/>
<dbReference type="RefSeq" id="WP_211346974.1">
    <property type="nucleotide sequence ID" value="NZ_RBXO01000001.1"/>
</dbReference>
<evidence type="ECO:0000313" key="2">
    <source>
        <dbReference type="Proteomes" id="UP000282084"/>
    </source>
</evidence>
<name>A0A495VX37_9PSEU</name>
<comment type="caution">
    <text evidence="1">The sequence shown here is derived from an EMBL/GenBank/DDBJ whole genome shotgun (WGS) entry which is preliminary data.</text>
</comment>
<protein>
    <submittedName>
        <fullName evidence="1">Uncharacterized protein</fullName>
    </submittedName>
</protein>
<dbReference type="Proteomes" id="UP000282084">
    <property type="component" value="Unassembled WGS sequence"/>
</dbReference>
<accession>A0A495VX37</accession>
<keyword evidence="2" id="KW-1185">Reference proteome</keyword>
<evidence type="ECO:0000313" key="1">
    <source>
        <dbReference type="EMBL" id="RKT53764.1"/>
    </source>
</evidence>
<sequence>MASKRRSGVAPYVALVLVLVIFVPGVREVLADLLTPLLDLLRDLNPFRG</sequence>